<evidence type="ECO:0000256" key="1">
    <source>
        <dbReference type="SAM" id="MobiDB-lite"/>
    </source>
</evidence>
<protein>
    <submittedName>
        <fullName evidence="2">Uncharacterized protein</fullName>
    </submittedName>
</protein>
<evidence type="ECO:0000313" key="2">
    <source>
        <dbReference type="EMBL" id="VVC88637.1"/>
    </source>
</evidence>
<dbReference type="EMBL" id="FZQP02000368">
    <property type="protein sequence ID" value="VVC88637.1"/>
    <property type="molecule type" value="Genomic_DNA"/>
</dbReference>
<accession>A0A5E4PTQ6</accession>
<feature type="region of interest" description="Disordered" evidence="1">
    <location>
        <begin position="86"/>
        <end position="107"/>
    </location>
</feature>
<organism evidence="2 3">
    <name type="scientific">Leptidea sinapis</name>
    <dbReference type="NCBI Taxonomy" id="189913"/>
    <lineage>
        <taxon>Eukaryota</taxon>
        <taxon>Metazoa</taxon>
        <taxon>Ecdysozoa</taxon>
        <taxon>Arthropoda</taxon>
        <taxon>Hexapoda</taxon>
        <taxon>Insecta</taxon>
        <taxon>Pterygota</taxon>
        <taxon>Neoptera</taxon>
        <taxon>Endopterygota</taxon>
        <taxon>Lepidoptera</taxon>
        <taxon>Glossata</taxon>
        <taxon>Ditrysia</taxon>
        <taxon>Papilionoidea</taxon>
        <taxon>Pieridae</taxon>
        <taxon>Dismorphiinae</taxon>
        <taxon>Leptidea</taxon>
    </lineage>
</organism>
<feature type="region of interest" description="Disordered" evidence="1">
    <location>
        <begin position="48"/>
        <end position="74"/>
    </location>
</feature>
<sequence length="107" mass="12183">MSDIDEDFQPNNTRMHREYSAIINAKGYGINLNNLSYRNKFMNATGMMNGDSQNSFRRRESSPVSMRSDFGSRPYYNNSYHSRYLSSQRSVQNGPSGSIAGQSFSKC</sequence>
<evidence type="ECO:0000313" key="3">
    <source>
        <dbReference type="Proteomes" id="UP000324832"/>
    </source>
</evidence>
<name>A0A5E4PTQ6_9NEOP</name>
<proteinExistence type="predicted"/>
<keyword evidence="3" id="KW-1185">Reference proteome</keyword>
<dbReference type="AlphaFoldDB" id="A0A5E4PTQ6"/>
<gene>
    <name evidence="2" type="ORF">LSINAPIS_LOCUS1962</name>
</gene>
<dbReference type="Proteomes" id="UP000324832">
    <property type="component" value="Unassembled WGS sequence"/>
</dbReference>
<reference evidence="2 3" key="1">
    <citation type="submission" date="2017-07" db="EMBL/GenBank/DDBJ databases">
        <authorList>
            <person name="Talla V."/>
            <person name="Backstrom N."/>
        </authorList>
    </citation>
    <scope>NUCLEOTIDE SEQUENCE [LARGE SCALE GENOMIC DNA]</scope>
</reference>